<dbReference type="Proteomes" id="UP000023152">
    <property type="component" value="Unassembled WGS sequence"/>
</dbReference>
<evidence type="ECO:0000313" key="1">
    <source>
        <dbReference type="EMBL" id="ETO31940.1"/>
    </source>
</evidence>
<comment type="caution">
    <text evidence="1">The sequence shown here is derived from an EMBL/GenBank/DDBJ whole genome shotgun (WGS) entry which is preliminary data.</text>
</comment>
<protein>
    <submittedName>
        <fullName evidence="1">Uncharacterized protein</fullName>
    </submittedName>
</protein>
<keyword evidence="2" id="KW-1185">Reference proteome</keyword>
<organism evidence="1 2">
    <name type="scientific">Reticulomyxa filosa</name>
    <dbReference type="NCBI Taxonomy" id="46433"/>
    <lineage>
        <taxon>Eukaryota</taxon>
        <taxon>Sar</taxon>
        <taxon>Rhizaria</taxon>
        <taxon>Retaria</taxon>
        <taxon>Foraminifera</taxon>
        <taxon>Monothalamids</taxon>
        <taxon>Reticulomyxidae</taxon>
        <taxon>Reticulomyxa</taxon>
    </lineage>
</organism>
<reference evidence="1 2" key="1">
    <citation type="journal article" date="2013" name="Curr. Biol.">
        <title>The Genome of the Foraminiferan Reticulomyxa filosa.</title>
        <authorList>
            <person name="Glockner G."/>
            <person name="Hulsmann N."/>
            <person name="Schleicher M."/>
            <person name="Noegel A.A."/>
            <person name="Eichinger L."/>
            <person name="Gallinger C."/>
            <person name="Pawlowski J."/>
            <person name="Sierra R."/>
            <person name="Euteneuer U."/>
            <person name="Pillet L."/>
            <person name="Moustafa A."/>
            <person name="Platzer M."/>
            <person name="Groth M."/>
            <person name="Szafranski K."/>
            <person name="Schliwa M."/>
        </authorList>
    </citation>
    <scope>NUCLEOTIDE SEQUENCE [LARGE SCALE GENOMIC DNA]</scope>
</reference>
<name>X6P056_RETFI</name>
<sequence>MIKNDFFEKIKKDNIFNCTNIEYLFKLQYLQHKYNSFQFGMKKKRVFFNTICSLQLELEKRKLWDKSISKNEHSTLKASNKQKERYFFFRKGKVSKKNIE</sequence>
<accession>X6P056</accession>
<dbReference type="EMBL" id="ASPP01004590">
    <property type="protein sequence ID" value="ETO31940.1"/>
    <property type="molecule type" value="Genomic_DNA"/>
</dbReference>
<proteinExistence type="predicted"/>
<dbReference type="AlphaFoldDB" id="X6P056"/>
<evidence type="ECO:0000313" key="2">
    <source>
        <dbReference type="Proteomes" id="UP000023152"/>
    </source>
</evidence>
<gene>
    <name evidence="1" type="ORF">RFI_05177</name>
</gene>